<feature type="non-terminal residue" evidence="1">
    <location>
        <position position="1"/>
    </location>
</feature>
<dbReference type="AlphaFoldDB" id="A0A9P6ALC8"/>
<organism evidence="1 2">
    <name type="scientific">Hydnum rufescens UP504</name>
    <dbReference type="NCBI Taxonomy" id="1448309"/>
    <lineage>
        <taxon>Eukaryota</taxon>
        <taxon>Fungi</taxon>
        <taxon>Dikarya</taxon>
        <taxon>Basidiomycota</taxon>
        <taxon>Agaricomycotina</taxon>
        <taxon>Agaricomycetes</taxon>
        <taxon>Cantharellales</taxon>
        <taxon>Hydnaceae</taxon>
        <taxon>Hydnum</taxon>
    </lineage>
</organism>
<evidence type="ECO:0000313" key="1">
    <source>
        <dbReference type="EMBL" id="KAF9507420.1"/>
    </source>
</evidence>
<dbReference type="Proteomes" id="UP000886523">
    <property type="component" value="Unassembled WGS sequence"/>
</dbReference>
<reference evidence="1" key="1">
    <citation type="journal article" date="2020" name="Nat. Commun.">
        <title>Large-scale genome sequencing of mycorrhizal fungi provides insights into the early evolution of symbiotic traits.</title>
        <authorList>
            <person name="Miyauchi S."/>
            <person name="Kiss E."/>
            <person name="Kuo A."/>
            <person name="Drula E."/>
            <person name="Kohler A."/>
            <person name="Sanchez-Garcia M."/>
            <person name="Morin E."/>
            <person name="Andreopoulos B."/>
            <person name="Barry K.W."/>
            <person name="Bonito G."/>
            <person name="Buee M."/>
            <person name="Carver A."/>
            <person name="Chen C."/>
            <person name="Cichocki N."/>
            <person name="Clum A."/>
            <person name="Culley D."/>
            <person name="Crous P.W."/>
            <person name="Fauchery L."/>
            <person name="Girlanda M."/>
            <person name="Hayes R.D."/>
            <person name="Keri Z."/>
            <person name="LaButti K."/>
            <person name="Lipzen A."/>
            <person name="Lombard V."/>
            <person name="Magnuson J."/>
            <person name="Maillard F."/>
            <person name="Murat C."/>
            <person name="Nolan M."/>
            <person name="Ohm R.A."/>
            <person name="Pangilinan J."/>
            <person name="Pereira M.F."/>
            <person name="Perotto S."/>
            <person name="Peter M."/>
            <person name="Pfister S."/>
            <person name="Riley R."/>
            <person name="Sitrit Y."/>
            <person name="Stielow J.B."/>
            <person name="Szollosi G."/>
            <person name="Zifcakova L."/>
            <person name="Stursova M."/>
            <person name="Spatafora J.W."/>
            <person name="Tedersoo L."/>
            <person name="Vaario L.M."/>
            <person name="Yamada A."/>
            <person name="Yan M."/>
            <person name="Wang P."/>
            <person name="Xu J."/>
            <person name="Bruns T."/>
            <person name="Baldrian P."/>
            <person name="Vilgalys R."/>
            <person name="Dunand C."/>
            <person name="Henrissat B."/>
            <person name="Grigoriev I.V."/>
            <person name="Hibbett D."/>
            <person name="Nagy L.G."/>
            <person name="Martin F.M."/>
        </authorList>
    </citation>
    <scope>NUCLEOTIDE SEQUENCE</scope>
    <source>
        <strain evidence="1">UP504</strain>
    </source>
</reference>
<proteinExistence type="predicted"/>
<keyword evidence="2" id="KW-1185">Reference proteome</keyword>
<sequence length="144" mass="16569">SLTTEGTADPKDSPAYSRRVPYYQPRLILTRLCRPILLHHSLCLPVFALLLRITHLYEIHLRVLRYILHPAILLHLIRMAPGPEVPLISLTFGIHEIVDTRHALRTRGSGQPSRGRHHRPVTQRTICLLRRGEEVGCRQYLSSH</sequence>
<gene>
    <name evidence="1" type="ORF">BS47DRAFT_1351576</name>
</gene>
<evidence type="ECO:0000313" key="2">
    <source>
        <dbReference type="Proteomes" id="UP000886523"/>
    </source>
</evidence>
<accession>A0A9P6ALC8</accession>
<feature type="non-terminal residue" evidence="1">
    <location>
        <position position="144"/>
    </location>
</feature>
<dbReference type="EMBL" id="MU129081">
    <property type="protein sequence ID" value="KAF9507420.1"/>
    <property type="molecule type" value="Genomic_DNA"/>
</dbReference>
<name>A0A9P6ALC8_9AGAM</name>
<comment type="caution">
    <text evidence="1">The sequence shown here is derived from an EMBL/GenBank/DDBJ whole genome shotgun (WGS) entry which is preliminary data.</text>
</comment>
<protein>
    <submittedName>
        <fullName evidence="1">Uncharacterized protein</fullName>
    </submittedName>
</protein>